<evidence type="ECO:0008006" key="4">
    <source>
        <dbReference type="Google" id="ProtNLM"/>
    </source>
</evidence>
<accession>A0A923SP83</accession>
<comment type="caution">
    <text evidence="2">The sequence shown here is derived from an EMBL/GenBank/DDBJ whole genome shotgun (WGS) entry which is preliminary data.</text>
</comment>
<reference evidence="2" key="1">
    <citation type="submission" date="2020-08" db="EMBL/GenBank/DDBJ databases">
        <title>Pontibacter sp. SD6 16S ribosomal RNA gene Genome sequencing and assembly.</title>
        <authorList>
            <person name="Kang M."/>
        </authorList>
    </citation>
    <scope>NUCLEOTIDE SEQUENCE</scope>
    <source>
        <strain evidence="2">SD6</strain>
    </source>
</reference>
<dbReference type="AlphaFoldDB" id="A0A923SP83"/>
<name>A0A923SP83_9BACT</name>
<feature type="chain" id="PRO_5037503981" description="DUF4843 domain-containing protein" evidence="1">
    <location>
        <begin position="22"/>
        <end position="188"/>
    </location>
</feature>
<evidence type="ECO:0000256" key="1">
    <source>
        <dbReference type="SAM" id="SignalP"/>
    </source>
</evidence>
<gene>
    <name evidence="2" type="ORF">H8S84_13770</name>
</gene>
<keyword evidence="3" id="KW-1185">Reference proteome</keyword>
<sequence length="188" mass="20085">MKLFTKLASCFALLAAITLTSCEKEELELNIVPVNGVHVTLVPEGGGETKVFTVSFPATDNNGNTYGERKADDIILQPNTTYNATITYFSDITGTRTVQNTDITREAGVYSVVYEKGSNNAQNFSAELAIAATDKKADGTPLGLQATFTTGKVGIETLKINLNAKKSQGKSSLSGSVFNATYFVSVQH</sequence>
<protein>
    <recommendedName>
        <fullName evidence="4">DUF4843 domain-containing protein</fullName>
    </recommendedName>
</protein>
<keyword evidence="1" id="KW-0732">Signal</keyword>
<feature type="signal peptide" evidence="1">
    <location>
        <begin position="1"/>
        <end position="21"/>
    </location>
</feature>
<dbReference type="EMBL" id="JACRVF010000004">
    <property type="protein sequence ID" value="MBC5993910.1"/>
    <property type="molecule type" value="Genomic_DNA"/>
</dbReference>
<dbReference type="RefSeq" id="WP_187067939.1">
    <property type="nucleotide sequence ID" value="NZ_JACRVF010000004.1"/>
</dbReference>
<dbReference type="PROSITE" id="PS51257">
    <property type="entry name" value="PROKAR_LIPOPROTEIN"/>
    <property type="match status" value="1"/>
</dbReference>
<dbReference type="Proteomes" id="UP000603640">
    <property type="component" value="Unassembled WGS sequence"/>
</dbReference>
<proteinExistence type="predicted"/>
<organism evidence="2 3">
    <name type="scientific">Pontibacter cellulosilyticus</name>
    <dbReference type="NCBI Taxonomy" id="1720253"/>
    <lineage>
        <taxon>Bacteria</taxon>
        <taxon>Pseudomonadati</taxon>
        <taxon>Bacteroidota</taxon>
        <taxon>Cytophagia</taxon>
        <taxon>Cytophagales</taxon>
        <taxon>Hymenobacteraceae</taxon>
        <taxon>Pontibacter</taxon>
    </lineage>
</organism>
<evidence type="ECO:0000313" key="2">
    <source>
        <dbReference type="EMBL" id="MBC5993910.1"/>
    </source>
</evidence>
<evidence type="ECO:0000313" key="3">
    <source>
        <dbReference type="Proteomes" id="UP000603640"/>
    </source>
</evidence>